<keyword evidence="1" id="KW-0812">Transmembrane</keyword>
<dbReference type="OrthoDB" id="27073at2759"/>
<comment type="caution">
    <text evidence="2">The sequence shown here is derived from an EMBL/GenBank/DDBJ whole genome shotgun (WGS) entry which is preliminary data.</text>
</comment>
<proteinExistence type="predicted"/>
<dbReference type="Gene3D" id="1.20.1310.10">
    <property type="entry name" value="Cullin Repeats"/>
    <property type="match status" value="1"/>
</dbReference>
<dbReference type="SUPFAM" id="SSF74788">
    <property type="entry name" value="Cullin repeat-like"/>
    <property type="match status" value="1"/>
</dbReference>
<reference evidence="2 3" key="1">
    <citation type="submission" date="2020-08" db="EMBL/GenBank/DDBJ databases">
        <authorList>
            <person name="Koutsovoulos G."/>
            <person name="Danchin GJ E."/>
        </authorList>
    </citation>
    <scope>NUCLEOTIDE SEQUENCE [LARGE SCALE GENOMIC DNA]</scope>
</reference>
<evidence type="ECO:0000313" key="2">
    <source>
        <dbReference type="EMBL" id="CAD2185546.1"/>
    </source>
</evidence>
<feature type="transmembrane region" description="Helical" evidence="1">
    <location>
        <begin position="340"/>
        <end position="362"/>
    </location>
</feature>
<name>A0A6V7WEV7_MELEN</name>
<evidence type="ECO:0000313" key="3">
    <source>
        <dbReference type="Proteomes" id="UP000580250"/>
    </source>
</evidence>
<protein>
    <submittedName>
        <fullName evidence="2">Uncharacterized protein</fullName>
    </submittedName>
</protein>
<gene>
    <name evidence="2" type="ORF">MENT_LOCUS37983</name>
</gene>
<organism evidence="2 3">
    <name type="scientific">Meloidogyne enterolobii</name>
    <name type="common">Root-knot nematode worm</name>
    <name type="synonym">Meloidogyne mayaguensis</name>
    <dbReference type="NCBI Taxonomy" id="390850"/>
    <lineage>
        <taxon>Eukaryota</taxon>
        <taxon>Metazoa</taxon>
        <taxon>Ecdysozoa</taxon>
        <taxon>Nematoda</taxon>
        <taxon>Chromadorea</taxon>
        <taxon>Rhabditida</taxon>
        <taxon>Tylenchina</taxon>
        <taxon>Tylenchomorpha</taxon>
        <taxon>Tylenchoidea</taxon>
        <taxon>Meloidogynidae</taxon>
        <taxon>Meloidogyninae</taxon>
        <taxon>Meloidogyne</taxon>
    </lineage>
</organism>
<dbReference type="EMBL" id="CAJEWN010000550">
    <property type="protein sequence ID" value="CAD2185546.1"/>
    <property type="molecule type" value="Genomic_DNA"/>
</dbReference>
<keyword evidence="1" id="KW-0472">Membrane</keyword>
<dbReference type="Proteomes" id="UP000580250">
    <property type="component" value="Unassembled WGS sequence"/>
</dbReference>
<evidence type="ECO:0000256" key="1">
    <source>
        <dbReference type="SAM" id="Phobius"/>
    </source>
</evidence>
<dbReference type="AlphaFoldDB" id="A0A6V7WEV7"/>
<keyword evidence="1" id="KW-1133">Transmembrane helix</keyword>
<accession>A0A6V7WEV7</accession>
<dbReference type="InterPro" id="IPR016159">
    <property type="entry name" value="Cullin_repeat-like_dom_sf"/>
</dbReference>
<sequence>MASGSRVPYRDLYNKLNNDDLNYLIEHLKSYLFEDVEFDLNLMYEKAYKMVHNGHSDYLYASIRSLLIEYMDNLARKLEDFKTNNFLIALNDLWFEILKKAEVVRDVLLYSERVFETSVTGGTITHFIWNIFCETILENNNFEKYFELKEEKCEESQKKCSLAKDMKILNLINIENDIKSNILNMDCLLDVFSFLSTSQIVKFSLISSQMAKFCDYLLNKRSFTLCPIKISKEWRNNFYGIYQLNYPRKRLGNLILPLESLPVWINGIEMIQFINPNIDCIEFLYLFKNYLNNCHLLFAQTSIWKNLHEIGQLFIFFKLFNNFCFSFEQKLENKFFDKKFGIMGEIFPFMFPLWAIFNGIFLKELRDMEFQLEFLYFNGSSFLKWLHHPSNENKPRRLKLFTGNNECKIILDISSLIQKLKEHFMLATEKRMFYIQSPLNNIDRALWGEWNNQIGEKFIINNCLISRLPLEYSNKKFEDFYENLNLPKIEIFYQK</sequence>